<organism evidence="1 2">
    <name type="scientific">Lasiodiplodia mahajangana</name>
    <dbReference type="NCBI Taxonomy" id="1108764"/>
    <lineage>
        <taxon>Eukaryota</taxon>
        <taxon>Fungi</taxon>
        <taxon>Dikarya</taxon>
        <taxon>Ascomycota</taxon>
        <taxon>Pezizomycotina</taxon>
        <taxon>Dothideomycetes</taxon>
        <taxon>Dothideomycetes incertae sedis</taxon>
        <taxon>Botryosphaeriales</taxon>
        <taxon>Botryosphaeriaceae</taxon>
        <taxon>Lasiodiplodia</taxon>
    </lineage>
</organism>
<comment type="caution">
    <text evidence="1">The sequence shown here is derived from an EMBL/GenBank/DDBJ whole genome shotgun (WGS) entry which is preliminary data.</text>
</comment>
<dbReference type="Proteomes" id="UP001153332">
    <property type="component" value="Unassembled WGS sequence"/>
</dbReference>
<reference evidence="1" key="1">
    <citation type="submission" date="2022-12" db="EMBL/GenBank/DDBJ databases">
        <title>Genome Sequence of Lasiodiplodia mahajangana.</title>
        <authorList>
            <person name="Buettner E."/>
        </authorList>
    </citation>
    <scope>NUCLEOTIDE SEQUENCE</scope>
    <source>
        <strain evidence="1">VT137</strain>
    </source>
</reference>
<gene>
    <name evidence="1" type="ORF">O1611_g8058</name>
</gene>
<keyword evidence="2" id="KW-1185">Reference proteome</keyword>
<proteinExistence type="predicted"/>
<evidence type="ECO:0000313" key="1">
    <source>
        <dbReference type="EMBL" id="KAJ8125581.1"/>
    </source>
</evidence>
<dbReference type="EMBL" id="JAPUUL010002286">
    <property type="protein sequence ID" value="KAJ8125581.1"/>
    <property type="molecule type" value="Genomic_DNA"/>
</dbReference>
<protein>
    <submittedName>
        <fullName evidence="1">Uncharacterized protein</fullName>
    </submittedName>
</protein>
<accession>A0ACC2JDV5</accession>
<evidence type="ECO:0000313" key="2">
    <source>
        <dbReference type="Proteomes" id="UP001153332"/>
    </source>
</evidence>
<name>A0ACC2JDV5_9PEZI</name>
<sequence length="271" mass="30386">MSGLEIPGLVAAIVAAIFGGVQIVQNWQSNRRARQLVPENQALVNSLWSGRTGIQQRYDEDYRRLGGRYKRGDELQQIVITLLSSTSNAAAIVLPHVSSLLNRSNSMQTGVLDTLSSLYQRMAQANSMRLMPAPAQSSRSSSSLNFQDSQSSSRFCPDPSFAVMSDWKASYMACDQCSWKEKDYQIFYQVGPDWRMDNYAFYRSHAPDQKGMYICRVCRGLVKGRKGFLRHLDHHGVDKVKRAYGNNALTRTPEPDGPLEVLADGINRLLS</sequence>